<sequence length="37" mass="4063">DAAGRENDHSDADKEFAKAIGLKFHVPEEYFGEAANI</sequence>
<reference evidence="1 2" key="2">
    <citation type="journal article" date="2013" name="Plant Cell Physiol.">
        <title>Rice Annotation Project Database (RAP-DB): an integrative and interactive database for rice genomics.</title>
        <authorList>
            <person name="Sakai H."/>
            <person name="Lee S.S."/>
            <person name="Tanaka T."/>
            <person name="Numa H."/>
            <person name="Kim J."/>
            <person name="Kawahara Y."/>
            <person name="Wakimoto H."/>
            <person name="Yang C.C."/>
            <person name="Iwamoto M."/>
            <person name="Abe T."/>
            <person name="Yamada Y."/>
            <person name="Muto A."/>
            <person name="Inokuchi H."/>
            <person name="Ikemura T."/>
            <person name="Matsumoto T."/>
            <person name="Sasaki T."/>
            <person name="Itoh T."/>
        </authorList>
    </citation>
    <scope>NUCLEOTIDE SEQUENCE [LARGE SCALE GENOMIC DNA]</scope>
    <source>
        <strain evidence="2">cv. Nipponbare</strain>
    </source>
</reference>
<dbReference type="Gramene" id="Os01t0737401-01">
    <property type="protein sequence ID" value="Os01t0737401-01"/>
    <property type="gene ID" value="Os01g0737401"/>
</dbReference>
<dbReference type="AlphaFoldDB" id="A0A0P0V7Y1"/>
<gene>
    <name evidence="1" type="ordered locus">Os01g0737401</name>
    <name evidence="1" type="ORF">OSNPB_010737401</name>
</gene>
<dbReference type="InterPro" id="IPR013954">
    <property type="entry name" value="PNK3P"/>
</dbReference>
<reference evidence="1 2" key="3">
    <citation type="journal article" date="2013" name="Rice">
        <title>Improvement of the Oryza sativa Nipponbare reference genome using next generation sequence and optical map data.</title>
        <authorList>
            <person name="Kawahara Y."/>
            <person name="de la Bastide M."/>
            <person name="Hamilton J.P."/>
            <person name="Kanamori H."/>
            <person name="McCombie W.R."/>
            <person name="Ouyang S."/>
            <person name="Schwartz D.C."/>
            <person name="Tanaka T."/>
            <person name="Wu J."/>
            <person name="Zhou S."/>
            <person name="Childs K.L."/>
            <person name="Davidson R.M."/>
            <person name="Lin H."/>
            <person name="Quesada-Ocampo L."/>
            <person name="Vaillancourt B."/>
            <person name="Sakai H."/>
            <person name="Lee S.S."/>
            <person name="Kim J."/>
            <person name="Numa H."/>
            <person name="Itoh T."/>
            <person name="Buell C.R."/>
            <person name="Matsumoto T."/>
        </authorList>
    </citation>
    <scope>NUCLEOTIDE SEQUENCE [LARGE SCALE GENOMIC DNA]</scope>
    <source>
        <strain evidence="2">cv. Nipponbare</strain>
    </source>
</reference>
<keyword evidence="3" id="KW-1267">Proteomics identification</keyword>
<dbReference type="InterPro" id="IPR023214">
    <property type="entry name" value="HAD_sf"/>
</dbReference>
<dbReference type="Pfam" id="PF08645">
    <property type="entry name" value="PNK3P"/>
    <property type="match status" value="1"/>
</dbReference>
<evidence type="ECO:0007829" key="3">
    <source>
        <dbReference type="PeptideAtlas" id="A0A0P0V7Y1"/>
    </source>
</evidence>
<accession>A0A0P0V7Y1</accession>
<dbReference type="Proteomes" id="UP000059680">
    <property type="component" value="Chromosome 1"/>
</dbReference>
<keyword evidence="2" id="KW-1185">Reference proteome</keyword>
<dbReference type="EMBL" id="AP014957">
    <property type="protein sequence ID" value="BAS74237.1"/>
    <property type="molecule type" value="Genomic_DNA"/>
</dbReference>
<dbReference type="PANTHER" id="PTHR12083:SF9">
    <property type="entry name" value="BIFUNCTIONAL POLYNUCLEOTIDE PHOSPHATASE_KINASE"/>
    <property type="match status" value="1"/>
</dbReference>
<protein>
    <submittedName>
        <fullName evidence="1">Os01g0737401 protein</fullName>
    </submittedName>
</protein>
<name>A0A0P0V7Y1_ORYSJ</name>
<dbReference type="Gene3D" id="3.40.50.1000">
    <property type="entry name" value="HAD superfamily/HAD-like"/>
    <property type="match status" value="1"/>
</dbReference>
<reference evidence="2" key="1">
    <citation type="journal article" date="2005" name="Nature">
        <title>The map-based sequence of the rice genome.</title>
        <authorList>
            <consortium name="International rice genome sequencing project (IRGSP)"/>
            <person name="Matsumoto T."/>
            <person name="Wu J."/>
            <person name="Kanamori H."/>
            <person name="Katayose Y."/>
            <person name="Fujisawa M."/>
            <person name="Namiki N."/>
            <person name="Mizuno H."/>
            <person name="Yamamoto K."/>
            <person name="Antonio B.A."/>
            <person name="Baba T."/>
            <person name="Sakata K."/>
            <person name="Nagamura Y."/>
            <person name="Aoki H."/>
            <person name="Arikawa K."/>
            <person name="Arita K."/>
            <person name="Bito T."/>
            <person name="Chiden Y."/>
            <person name="Fujitsuka N."/>
            <person name="Fukunaka R."/>
            <person name="Hamada M."/>
            <person name="Harada C."/>
            <person name="Hayashi A."/>
            <person name="Hijishita S."/>
            <person name="Honda M."/>
            <person name="Hosokawa S."/>
            <person name="Ichikawa Y."/>
            <person name="Idonuma A."/>
            <person name="Iijima M."/>
            <person name="Ikeda M."/>
            <person name="Ikeno M."/>
            <person name="Ito K."/>
            <person name="Ito S."/>
            <person name="Ito T."/>
            <person name="Ito Y."/>
            <person name="Ito Y."/>
            <person name="Iwabuchi A."/>
            <person name="Kamiya K."/>
            <person name="Karasawa W."/>
            <person name="Kurita K."/>
            <person name="Katagiri S."/>
            <person name="Kikuta A."/>
            <person name="Kobayashi H."/>
            <person name="Kobayashi N."/>
            <person name="Machita K."/>
            <person name="Maehara T."/>
            <person name="Masukawa M."/>
            <person name="Mizubayashi T."/>
            <person name="Mukai Y."/>
            <person name="Nagasaki H."/>
            <person name="Nagata Y."/>
            <person name="Naito S."/>
            <person name="Nakashima M."/>
            <person name="Nakama Y."/>
            <person name="Nakamichi Y."/>
            <person name="Nakamura M."/>
            <person name="Meguro A."/>
            <person name="Negishi M."/>
            <person name="Ohta I."/>
            <person name="Ohta T."/>
            <person name="Okamoto M."/>
            <person name="Ono N."/>
            <person name="Saji S."/>
            <person name="Sakaguchi M."/>
            <person name="Sakai K."/>
            <person name="Shibata M."/>
            <person name="Shimokawa T."/>
            <person name="Song J."/>
            <person name="Takazaki Y."/>
            <person name="Terasawa K."/>
            <person name="Tsugane M."/>
            <person name="Tsuji K."/>
            <person name="Ueda S."/>
            <person name="Waki K."/>
            <person name="Yamagata H."/>
            <person name="Yamamoto M."/>
            <person name="Yamamoto S."/>
            <person name="Yamane H."/>
            <person name="Yoshiki S."/>
            <person name="Yoshihara R."/>
            <person name="Yukawa K."/>
            <person name="Zhong H."/>
            <person name="Yano M."/>
            <person name="Yuan Q."/>
            <person name="Ouyang S."/>
            <person name="Liu J."/>
            <person name="Jones K.M."/>
            <person name="Gansberger K."/>
            <person name="Moffat K."/>
            <person name="Hill J."/>
            <person name="Bera J."/>
            <person name="Fadrosh D."/>
            <person name="Jin S."/>
            <person name="Johri S."/>
            <person name="Kim M."/>
            <person name="Overton L."/>
            <person name="Reardon M."/>
            <person name="Tsitrin T."/>
            <person name="Vuong H."/>
            <person name="Weaver B."/>
            <person name="Ciecko A."/>
            <person name="Tallon L."/>
            <person name="Jackson J."/>
            <person name="Pai G."/>
            <person name="Aken S.V."/>
            <person name="Utterback T."/>
            <person name="Reidmuller S."/>
            <person name="Feldblyum T."/>
            <person name="Hsiao J."/>
            <person name="Zismann V."/>
            <person name="Iobst S."/>
            <person name="de Vazeille A.R."/>
            <person name="Buell C.R."/>
            <person name="Ying K."/>
            <person name="Li Y."/>
            <person name="Lu T."/>
            <person name="Huang Y."/>
            <person name="Zhao Q."/>
            <person name="Feng Q."/>
            <person name="Zhang L."/>
            <person name="Zhu J."/>
            <person name="Weng Q."/>
            <person name="Mu J."/>
            <person name="Lu Y."/>
            <person name="Fan D."/>
            <person name="Liu Y."/>
            <person name="Guan J."/>
            <person name="Zhang Y."/>
            <person name="Yu S."/>
            <person name="Liu X."/>
            <person name="Zhang Y."/>
            <person name="Hong G."/>
            <person name="Han B."/>
            <person name="Choisne N."/>
            <person name="Demange N."/>
            <person name="Orjeda G."/>
            <person name="Samain S."/>
            <person name="Cattolico L."/>
            <person name="Pelletier E."/>
            <person name="Couloux A."/>
            <person name="Segurens B."/>
            <person name="Wincker P."/>
            <person name="D'Hont A."/>
            <person name="Scarpelli C."/>
            <person name="Weissenbach J."/>
            <person name="Salanoubat M."/>
            <person name="Quetier F."/>
            <person name="Yu Y."/>
            <person name="Kim H.R."/>
            <person name="Rambo T."/>
            <person name="Currie J."/>
            <person name="Collura K."/>
            <person name="Luo M."/>
            <person name="Yang T."/>
            <person name="Ammiraju J.S.S."/>
            <person name="Engler F."/>
            <person name="Soderlund C."/>
            <person name="Wing R.A."/>
            <person name="Palmer L.E."/>
            <person name="de la Bastide M."/>
            <person name="Spiegel L."/>
            <person name="Nascimento L."/>
            <person name="Zutavern T."/>
            <person name="O'Shaughnessy A."/>
            <person name="Dike S."/>
            <person name="Dedhia N."/>
            <person name="Preston R."/>
            <person name="Balija V."/>
            <person name="McCombie W.R."/>
            <person name="Chow T."/>
            <person name="Chen H."/>
            <person name="Chung M."/>
            <person name="Chen C."/>
            <person name="Shaw J."/>
            <person name="Wu H."/>
            <person name="Hsiao K."/>
            <person name="Chao Y."/>
            <person name="Chu M."/>
            <person name="Cheng C."/>
            <person name="Hour A."/>
            <person name="Lee P."/>
            <person name="Lin S."/>
            <person name="Lin Y."/>
            <person name="Liou J."/>
            <person name="Liu S."/>
            <person name="Hsing Y."/>
            <person name="Raghuvanshi S."/>
            <person name="Mohanty A."/>
            <person name="Bharti A.K."/>
            <person name="Gaur A."/>
            <person name="Gupta V."/>
            <person name="Kumar D."/>
            <person name="Ravi V."/>
            <person name="Vij S."/>
            <person name="Kapur A."/>
            <person name="Khurana P."/>
            <person name="Khurana P."/>
            <person name="Khurana J.P."/>
            <person name="Tyagi A.K."/>
            <person name="Gaikwad K."/>
            <person name="Singh A."/>
            <person name="Dalal V."/>
            <person name="Srivastava S."/>
            <person name="Dixit A."/>
            <person name="Pal A.K."/>
            <person name="Ghazi I.A."/>
            <person name="Yadav M."/>
            <person name="Pandit A."/>
            <person name="Bhargava A."/>
            <person name="Sureshbabu K."/>
            <person name="Batra K."/>
            <person name="Sharma T.R."/>
            <person name="Mohapatra T."/>
            <person name="Singh N.K."/>
            <person name="Messing J."/>
            <person name="Nelson A.B."/>
            <person name="Fuks G."/>
            <person name="Kavchok S."/>
            <person name="Keizer G."/>
            <person name="Linton E."/>
            <person name="Llaca V."/>
            <person name="Song R."/>
            <person name="Tanyolac B."/>
            <person name="Young S."/>
            <person name="Ho-Il K."/>
            <person name="Hahn J.H."/>
            <person name="Sangsakoo G."/>
            <person name="Vanavichit A."/>
            <person name="de Mattos Luiz.A.T."/>
            <person name="Zimmer P.D."/>
            <person name="Malone G."/>
            <person name="Dellagostin O."/>
            <person name="de Oliveira A.C."/>
            <person name="Bevan M."/>
            <person name="Bancroft I."/>
            <person name="Minx P."/>
            <person name="Cordum H."/>
            <person name="Wilson R."/>
            <person name="Cheng Z."/>
            <person name="Jin W."/>
            <person name="Jiang J."/>
            <person name="Leong S.A."/>
            <person name="Iwama H."/>
            <person name="Gojobori T."/>
            <person name="Itoh T."/>
            <person name="Niimura Y."/>
            <person name="Fujii Y."/>
            <person name="Habara T."/>
            <person name="Sakai H."/>
            <person name="Sato Y."/>
            <person name="Wilson G."/>
            <person name="Kumar K."/>
            <person name="McCouch S."/>
            <person name="Juretic N."/>
            <person name="Hoen D."/>
            <person name="Wright S."/>
            <person name="Bruskiewich R."/>
            <person name="Bureau T."/>
            <person name="Miyao A."/>
            <person name="Hirochika H."/>
            <person name="Nishikawa T."/>
            <person name="Kadowaki K."/>
            <person name="Sugiura M."/>
            <person name="Burr B."/>
            <person name="Sasaki T."/>
        </authorList>
    </citation>
    <scope>NUCLEOTIDE SEQUENCE [LARGE SCALE GENOMIC DNA]</scope>
    <source>
        <strain evidence="2">cv. Nipponbare</strain>
    </source>
</reference>
<dbReference type="PANTHER" id="PTHR12083">
    <property type="entry name" value="BIFUNCTIONAL POLYNUCLEOTIDE PHOSPHATASE/KINASE"/>
    <property type="match status" value="1"/>
</dbReference>
<proteinExistence type="evidence at protein level"/>
<organism evidence="1 2">
    <name type="scientific">Oryza sativa subsp. japonica</name>
    <name type="common">Rice</name>
    <dbReference type="NCBI Taxonomy" id="39947"/>
    <lineage>
        <taxon>Eukaryota</taxon>
        <taxon>Viridiplantae</taxon>
        <taxon>Streptophyta</taxon>
        <taxon>Embryophyta</taxon>
        <taxon>Tracheophyta</taxon>
        <taxon>Spermatophyta</taxon>
        <taxon>Magnoliopsida</taxon>
        <taxon>Liliopsida</taxon>
        <taxon>Poales</taxon>
        <taxon>Poaceae</taxon>
        <taxon>BOP clade</taxon>
        <taxon>Oryzoideae</taxon>
        <taxon>Oryzeae</taxon>
        <taxon>Oryzinae</taxon>
        <taxon>Oryza</taxon>
        <taxon>Oryza sativa</taxon>
    </lineage>
</organism>
<feature type="non-terminal residue" evidence="1">
    <location>
        <position position="1"/>
    </location>
</feature>
<dbReference type="InParanoid" id="A0A0P0V7Y1"/>
<dbReference type="SMR" id="A0A0P0V7Y1"/>
<dbReference type="STRING" id="39947.A0A0P0V7Y1"/>
<evidence type="ECO:0000313" key="2">
    <source>
        <dbReference type="Proteomes" id="UP000059680"/>
    </source>
</evidence>
<dbReference type="PaxDb" id="39947-A0A0P0V7Y1"/>
<evidence type="ECO:0000313" key="1">
    <source>
        <dbReference type="EMBL" id="BAS74237.1"/>
    </source>
</evidence>